<keyword evidence="8" id="KW-0333">Golgi apparatus</keyword>
<evidence type="ECO:0000256" key="10">
    <source>
        <dbReference type="RuleBase" id="RU363079"/>
    </source>
</evidence>
<keyword evidence="5" id="KW-0732">Signal</keyword>
<evidence type="ECO:0000256" key="3">
    <source>
        <dbReference type="ARBA" id="ARBA00005227"/>
    </source>
</evidence>
<dbReference type="Pfam" id="PF02990">
    <property type="entry name" value="EMP70"/>
    <property type="match status" value="2"/>
</dbReference>
<dbReference type="InterPro" id="IPR004240">
    <property type="entry name" value="EMP70"/>
</dbReference>
<keyword evidence="9 10" id="KW-0472">Membrane</keyword>
<evidence type="ECO:0000256" key="9">
    <source>
        <dbReference type="ARBA" id="ARBA00023136"/>
    </source>
</evidence>
<feature type="transmembrane region" description="Helical" evidence="10">
    <location>
        <begin position="130"/>
        <end position="153"/>
    </location>
</feature>
<dbReference type="GO" id="GO:0072657">
    <property type="term" value="P:protein localization to membrane"/>
    <property type="evidence" value="ECO:0007669"/>
    <property type="project" value="TreeGrafter"/>
</dbReference>
<evidence type="ECO:0000313" key="12">
    <source>
        <dbReference type="Proteomes" id="UP000436088"/>
    </source>
</evidence>
<dbReference type="PANTHER" id="PTHR10766">
    <property type="entry name" value="TRANSMEMBRANE 9 SUPERFAMILY PROTEIN"/>
    <property type="match status" value="1"/>
</dbReference>
<comment type="subcellular location">
    <subcellularLocation>
        <location evidence="1">Endosome membrane</location>
        <topology evidence="1">Multi-pass membrane protein</topology>
    </subcellularLocation>
    <subcellularLocation>
        <location evidence="2">Golgi apparatus membrane</location>
        <topology evidence="2">Multi-pass membrane protein</topology>
    </subcellularLocation>
</comment>
<evidence type="ECO:0000256" key="1">
    <source>
        <dbReference type="ARBA" id="ARBA00004337"/>
    </source>
</evidence>
<comment type="caution">
    <text evidence="10">Lacks conserved residue(s) required for the propagation of feature annotation.</text>
</comment>
<keyword evidence="7 10" id="KW-1133">Transmembrane helix</keyword>
<evidence type="ECO:0000256" key="4">
    <source>
        <dbReference type="ARBA" id="ARBA00022692"/>
    </source>
</evidence>
<comment type="caution">
    <text evidence="11">The sequence shown here is derived from an EMBL/GenBank/DDBJ whole genome shotgun (WGS) entry which is preliminary data.</text>
</comment>
<name>A0A6A2YBK1_HIBSY</name>
<keyword evidence="6" id="KW-0967">Endosome</keyword>
<organism evidence="11 12">
    <name type="scientific">Hibiscus syriacus</name>
    <name type="common">Rose of Sharon</name>
    <dbReference type="NCBI Taxonomy" id="106335"/>
    <lineage>
        <taxon>Eukaryota</taxon>
        <taxon>Viridiplantae</taxon>
        <taxon>Streptophyta</taxon>
        <taxon>Embryophyta</taxon>
        <taxon>Tracheophyta</taxon>
        <taxon>Spermatophyta</taxon>
        <taxon>Magnoliopsida</taxon>
        <taxon>eudicotyledons</taxon>
        <taxon>Gunneridae</taxon>
        <taxon>Pentapetalae</taxon>
        <taxon>rosids</taxon>
        <taxon>malvids</taxon>
        <taxon>Malvales</taxon>
        <taxon>Malvaceae</taxon>
        <taxon>Malvoideae</taxon>
        <taxon>Hibiscus</taxon>
    </lineage>
</organism>
<evidence type="ECO:0000256" key="7">
    <source>
        <dbReference type="ARBA" id="ARBA00022989"/>
    </source>
</evidence>
<proteinExistence type="inferred from homology"/>
<evidence type="ECO:0000256" key="8">
    <source>
        <dbReference type="ARBA" id="ARBA00023034"/>
    </source>
</evidence>
<protein>
    <recommendedName>
        <fullName evidence="10">Transmembrane 9 superfamily member</fullName>
    </recommendedName>
</protein>
<dbReference type="EMBL" id="VEPZ02001405">
    <property type="protein sequence ID" value="KAE8675186.1"/>
    <property type="molecule type" value="Genomic_DNA"/>
</dbReference>
<feature type="transmembrane region" description="Helical" evidence="10">
    <location>
        <begin position="181"/>
        <end position="208"/>
    </location>
</feature>
<dbReference type="GO" id="GO:0010008">
    <property type="term" value="C:endosome membrane"/>
    <property type="evidence" value="ECO:0007669"/>
    <property type="project" value="UniProtKB-SubCell"/>
</dbReference>
<evidence type="ECO:0000313" key="11">
    <source>
        <dbReference type="EMBL" id="KAE8675186.1"/>
    </source>
</evidence>
<evidence type="ECO:0000256" key="2">
    <source>
        <dbReference type="ARBA" id="ARBA00004653"/>
    </source>
</evidence>
<keyword evidence="12" id="KW-1185">Reference proteome</keyword>
<dbReference type="Proteomes" id="UP000436088">
    <property type="component" value="Unassembled WGS sequence"/>
</dbReference>
<feature type="transmembrane region" description="Helical" evidence="10">
    <location>
        <begin position="78"/>
        <end position="100"/>
    </location>
</feature>
<evidence type="ECO:0000256" key="6">
    <source>
        <dbReference type="ARBA" id="ARBA00022753"/>
    </source>
</evidence>
<keyword evidence="4 10" id="KW-0812">Transmembrane</keyword>
<gene>
    <name evidence="11" type="ORF">F3Y22_tig00111693pilonHSYRG00163</name>
</gene>
<accession>A0A6A2YBK1</accession>
<evidence type="ECO:0000256" key="5">
    <source>
        <dbReference type="ARBA" id="ARBA00022729"/>
    </source>
</evidence>
<dbReference type="PANTHER" id="PTHR10766:SF163">
    <property type="entry name" value="TRANSMEMBRANE 9 SUPERFAMILY MEMBER 12"/>
    <property type="match status" value="1"/>
</dbReference>
<reference evidence="11" key="1">
    <citation type="submission" date="2019-09" db="EMBL/GenBank/DDBJ databases">
        <title>Draft genome information of white flower Hibiscus syriacus.</title>
        <authorList>
            <person name="Kim Y.-M."/>
        </authorList>
    </citation>
    <scope>NUCLEOTIDE SEQUENCE [LARGE SCALE GENOMIC DNA]</scope>
    <source>
        <strain evidence="11">YM2019G1</strain>
    </source>
</reference>
<comment type="similarity">
    <text evidence="3 10">Belongs to the nonaspanin (TM9SF) (TC 9.A.2) family.</text>
</comment>
<sequence length="278" mass="31362">MVESQPSGIGDSFVSYTPLYPFLILSPVNCPLGIDKSQIIREHERISFTYEVEFVKSDIRWPSRWDAFLKMEGARVHWFSILNSLMVITLLAGIVFVIFLRTVRRFDKLYVSGELSRELQKDGVTVRVQFPVFCTLISLVLHFCALTLIGGFIGTRPEAIQYPIRTNQIPREIPARKYPSWLLVLGAGTLPFGTLFIELFFILSSIWLGSFSNTLLYQLPGFDLQNLSGPVSAILYLGGARKECDISIHHVDLGKKLPLVDNRVTLSKTPSKSFKVAC</sequence>
<dbReference type="GO" id="GO:0000139">
    <property type="term" value="C:Golgi membrane"/>
    <property type="evidence" value="ECO:0007669"/>
    <property type="project" value="UniProtKB-SubCell"/>
</dbReference>
<dbReference type="AlphaFoldDB" id="A0A6A2YBK1"/>